<dbReference type="InterPro" id="IPR007280">
    <property type="entry name" value="Peptidase_C_arc/bac"/>
</dbReference>
<evidence type="ECO:0000313" key="2">
    <source>
        <dbReference type="EMBL" id="QOV89239.1"/>
    </source>
</evidence>
<dbReference type="InterPro" id="IPR013431">
    <property type="entry name" value="Delta_60_rpt"/>
</dbReference>
<accession>A0A7M2WV24</accession>
<organism evidence="2 3">
    <name type="scientific">Humisphaera borealis</name>
    <dbReference type="NCBI Taxonomy" id="2807512"/>
    <lineage>
        <taxon>Bacteria</taxon>
        <taxon>Pseudomonadati</taxon>
        <taxon>Planctomycetota</taxon>
        <taxon>Phycisphaerae</taxon>
        <taxon>Tepidisphaerales</taxon>
        <taxon>Tepidisphaeraceae</taxon>
        <taxon>Humisphaera</taxon>
    </lineage>
</organism>
<name>A0A7M2WV24_9BACT</name>
<sequence>MKRATSYRLPALRPGSTIQRRLSIIRRTFAAAIDRAVRAFWHNWKQIQIRSVAEPLEVRVLLAANLLDTSFGGGDGIVTTDVGPGYEFASAITVLADGRILAAGVAPGTTSAAGSEFALVRYKADGTRDTTFGGGDGIVTLGFGFGNDAANAIAVLPSGKILVAGTATVGKGSVANTDFALARFNADGSVDSTFGGGDGRVTTPVGNSNEVGRAILTLADGDILVAGRGQIYTPEGSEIRNFAVVRYNANGTLDSGFGGGDGIVVTDIAEYSSEEASALARGPNGSFYVGGVGDSAVVLTRYKPDGTLDATFSDEGIATYPDYFSYSDLTVGLATLSEGDVLIAGNTGDYTNVLRFNADGSLETAFGSEGRTQLYSGSYTATGAPLAVMPDGKIVVGTGAFSAARLTADGFADPTFDGEDGVFTTDLTPVIGNYESTGGALALTADGRIVTAGRIRTYSSAGTDDDQFSLVRLKNVQSTAPQDTDDQLNEATILTVGAVRNGAIDSGTDVDMYKVNVVAGQRLDLDIDRPAGSNLDSILRVFDRFGNEMQTNDDAPAPGEAAGGTDSYLRQFFLFAGTYYVGVSGSVNGSYSPVDGTHDIAGTAGAYTLRVTNVPQPPDADDQIAEAPAIGIADAPRAGKIATDLDVNLVKVSVAAGQRVGFDVDVQGTSKLNSYLRLFKSDGTELAASDDSPAPGETSGTESYFEYLFSTAGTYYVGVSASGNSGYDAVTGRGDFPAGTGAYTLDLVNVPNPDADDQFSEAVTIVPSIRGGAIENSTDVDMFKLTATAGNFIQLDLDRPVNGTLDSILRLFDSEGNELAFSYNDPAPGEQNSTDSYIEFTVPTTGTYYVGVSGEWNRDYSPVTGYGDNPASKGVYQLSLKVSPAAPNRDADDQISEAKLLGAVAVNAAIDGQKDVDMYALKVAATESVELYVSNASVASYLRLFDSGGTELAYKSYYDSNSDPSILYTFTTAGTYYLGVSGSWNAYYDPSTGNGDSDGSTGTYRLNLRRLPIDADDQIGEAKTLAAGAEVDGVVSTKTDVDMYAIKGVAGEEWNVAVSTPLSDLAPTLRMFDADGNNMAATWLTDSSLRFGFAKSGTYYFGISGSGNDSYNPITGLEDYLGITGTYHISVRKLSADPDDQIREARQIALGTTRSDSISPRSSDVDMYWFQGVAGKAVAIDLDRPAGGIADAVLRLFNANGDGIETNQGRPAPDEQPNAESYIDFVPSADGMYYVGVSSSGNPNYNPLTGDFDSEGGTSGAYSLTVRSFSDPDDQFAEAVNVPIGSVRADAISDVGDVDMIKFTVPAAGQRIAIDLDRPAGSSLDSVMRLFDASGNELSNSDDTPAPGERLSTESYLEYVFSKPGTYYVGVSSHNNSVYDPWTGVGKRPGSTMGAYTLRISRLA</sequence>
<dbReference type="Proteomes" id="UP000593765">
    <property type="component" value="Chromosome"/>
</dbReference>
<feature type="domain" description="Peptidase C-terminal archaeal/bacterial" evidence="1">
    <location>
        <begin position="915"/>
        <end position="982"/>
    </location>
</feature>
<feature type="domain" description="Peptidase C-terminal archaeal/bacterial" evidence="1">
    <location>
        <begin position="1164"/>
        <end position="1239"/>
    </location>
</feature>
<feature type="domain" description="Peptidase C-terminal archaeal/bacterial" evidence="1">
    <location>
        <begin position="509"/>
        <end position="585"/>
    </location>
</feature>
<dbReference type="RefSeq" id="WP_206292265.1">
    <property type="nucleotide sequence ID" value="NZ_CP063458.1"/>
</dbReference>
<proteinExistence type="predicted"/>
<dbReference type="SUPFAM" id="SSF101898">
    <property type="entry name" value="NHL repeat"/>
    <property type="match status" value="1"/>
</dbReference>
<dbReference type="NCBIfam" id="TIGR02608">
    <property type="entry name" value="delta_60_rpt"/>
    <property type="match status" value="7"/>
</dbReference>
<dbReference type="Pfam" id="PF17164">
    <property type="entry name" value="DUF5122"/>
    <property type="match status" value="6"/>
</dbReference>
<feature type="domain" description="Peptidase C-terminal archaeal/bacterial" evidence="1">
    <location>
        <begin position="1297"/>
        <end position="1373"/>
    </location>
</feature>
<reference evidence="2 3" key="1">
    <citation type="submission" date="2020-10" db="EMBL/GenBank/DDBJ databases">
        <title>Wide distribution of Phycisphaera-like planctomycetes from WD2101 soil group in peatlands and genome analysis of the first cultivated representative.</title>
        <authorList>
            <person name="Dedysh S.N."/>
            <person name="Beletsky A.V."/>
            <person name="Ivanova A."/>
            <person name="Kulichevskaya I.S."/>
            <person name="Suzina N.E."/>
            <person name="Philippov D.A."/>
            <person name="Rakitin A.L."/>
            <person name="Mardanov A.V."/>
            <person name="Ravin N.V."/>
        </authorList>
    </citation>
    <scope>NUCLEOTIDE SEQUENCE [LARGE SCALE GENOMIC DNA]</scope>
    <source>
        <strain evidence="2 3">M1803</strain>
    </source>
</reference>
<dbReference type="Gene3D" id="2.80.10.50">
    <property type="match status" value="2"/>
</dbReference>
<dbReference type="EMBL" id="CP063458">
    <property type="protein sequence ID" value="QOV89239.1"/>
    <property type="molecule type" value="Genomic_DNA"/>
</dbReference>
<keyword evidence="3" id="KW-1185">Reference proteome</keyword>
<dbReference type="KEGG" id="hbs:IPV69_24005"/>
<dbReference type="SUPFAM" id="SSF89260">
    <property type="entry name" value="Collagen-binding domain"/>
    <property type="match status" value="2"/>
</dbReference>
<feature type="domain" description="Peptidase C-terminal archaeal/bacterial" evidence="1">
    <location>
        <begin position="779"/>
        <end position="854"/>
    </location>
</feature>
<protein>
    <submittedName>
        <fullName evidence="2">DVUA0089 family protein</fullName>
    </submittedName>
</protein>
<evidence type="ECO:0000259" key="1">
    <source>
        <dbReference type="Pfam" id="PF04151"/>
    </source>
</evidence>
<dbReference type="Gene3D" id="2.60.120.380">
    <property type="match status" value="7"/>
</dbReference>
<gene>
    <name evidence="2" type="ORF">IPV69_24005</name>
</gene>
<evidence type="ECO:0000313" key="3">
    <source>
        <dbReference type="Proteomes" id="UP000593765"/>
    </source>
</evidence>
<dbReference type="NCBIfam" id="NF038127">
    <property type="entry name" value="FDP_fam"/>
    <property type="match status" value="3"/>
</dbReference>
<dbReference type="Pfam" id="PF04151">
    <property type="entry name" value="PPC"/>
    <property type="match status" value="6"/>
</dbReference>
<feature type="domain" description="Peptidase C-terminal archaeal/bacterial" evidence="1">
    <location>
        <begin position="646"/>
        <end position="721"/>
    </location>
</feature>